<dbReference type="SUPFAM" id="SSF53335">
    <property type="entry name" value="S-adenosyl-L-methionine-dependent methyltransferases"/>
    <property type="match status" value="1"/>
</dbReference>
<accession>A0A318HVA1</accession>
<keyword evidence="2" id="KW-0680">Restriction system</keyword>
<dbReference type="EMBL" id="QJJX01000011">
    <property type="protein sequence ID" value="PXX22475.1"/>
    <property type="molecule type" value="Genomic_DNA"/>
</dbReference>
<protein>
    <submittedName>
        <fullName evidence="4">Type I restriction enzyme M protein</fullName>
    </submittedName>
</protein>
<evidence type="ECO:0000313" key="5">
    <source>
        <dbReference type="Proteomes" id="UP000248314"/>
    </source>
</evidence>
<dbReference type="PROSITE" id="PS00092">
    <property type="entry name" value="N6_MTASE"/>
    <property type="match status" value="1"/>
</dbReference>
<dbReference type="InterPro" id="IPR002052">
    <property type="entry name" value="DNA_methylase_N6_adenine_CS"/>
</dbReference>
<feature type="domain" description="DNA methylase adenine-specific" evidence="3">
    <location>
        <begin position="1"/>
        <end position="69"/>
    </location>
</feature>
<dbReference type="AlphaFoldDB" id="A0A318HVA1"/>
<gene>
    <name evidence="4" type="ORF">EJ73_01236</name>
</gene>
<name>A0A318HVA1_9BACT</name>
<keyword evidence="5" id="KW-1185">Reference proteome</keyword>
<dbReference type="Gene3D" id="3.40.50.150">
    <property type="entry name" value="Vaccinia Virus protein VP39"/>
    <property type="match status" value="1"/>
</dbReference>
<evidence type="ECO:0000256" key="2">
    <source>
        <dbReference type="ARBA" id="ARBA00022747"/>
    </source>
</evidence>
<organism evidence="4 5">
    <name type="scientific">Hoylesella shahii DSM 15611 = JCM 12083</name>
    <dbReference type="NCBI Taxonomy" id="1122991"/>
    <lineage>
        <taxon>Bacteria</taxon>
        <taxon>Pseudomonadati</taxon>
        <taxon>Bacteroidota</taxon>
        <taxon>Bacteroidia</taxon>
        <taxon>Bacteroidales</taxon>
        <taxon>Prevotellaceae</taxon>
        <taxon>Hoylesella</taxon>
    </lineage>
</organism>
<dbReference type="InterPro" id="IPR029063">
    <property type="entry name" value="SAM-dependent_MTases_sf"/>
</dbReference>
<dbReference type="Proteomes" id="UP000248314">
    <property type="component" value="Unassembled WGS sequence"/>
</dbReference>
<dbReference type="GO" id="GO:0009307">
    <property type="term" value="P:DNA restriction-modification system"/>
    <property type="evidence" value="ECO:0007669"/>
    <property type="project" value="UniProtKB-KW"/>
</dbReference>
<dbReference type="GO" id="GO:0003677">
    <property type="term" value="F:DNA binding"/>
    <property type="evidence" value="ECO:0007669"/>
    <property type="project" value="InterPro"/>
</dbReference>
<dbReference type="GO" id="GO:0032259">
    <property type="term" value="P:methylation"/>
    <property type="evidence" value="ECO:0007669"/>
    <property type="project" value="InterPro"/>
</dbReference>
<dbReference type="InterPro" id="IPR003356">
    <property type="entry name" value="DNA_methylase_A-5"/>
</dbReference>
<dbReference type="GO" id="GO:0008170">
    <property type="term" value="F:N-methyltransferase activity"/>
    <property type="evidence" value="ECO:0007669"/>
    <property type="project" value="InterPro"/>
</dbReference>
<proteinExistence type="inferred from homology"/>
<comment type="caution">
    <text evidence="4">The sequence shown here is derived from an EMBL/GenBank/DDBJ whole genome shotgun (WGS) entry which is preliminary data.</text>
</comment>
<dbReference type="STRING" id="1122991.GCA_000613445_01021"/>
<comment type="similarity">
    <text evidence="1">Belongs to the N(4)/N(6)-methyltransferase family.</text>
</comment>
<sequence>MNLVMRYIAPSNINTRCADSLDQDWPLQTTGADFYKPLYVDAVVSNPPYSQHWNPTDMEMDARFKNYGVGLKAKPKKL</sequence>
<evidence type="ECO:0000313" key="4">
    <source>
        <dbReference type="EMBL" id="PXX22475.1"/>
    </source>
</evidence>
<evidence type="ECO:0000256" key="1">
    <source>
        <dbReference type="ARBA" id="ARBA00006594"/>
    </source>
</evidence>
<reference evidence="4 5" key="1">
    <citation type="submission" date="2018-05" db="EMBL/GenBank/DDBJ databases">
        <title>Genomic Encyclopedia of Type Strains, Phase I: the one thousand microbial genomes (KMG-I) project.</title>
        <authorList>
            <person name="Kyrpides N."/>
        </authorList>
    </citation>
    <scope>NUCLEOTIDE SEQUENCE [LARGE SCALE GENOMIC DNA]</scope>
    <source>
        <strain evidence="4 5">DSM 15611</strain>
    </source>
</reference>
<evidence type="ECO:0000259" key="3">
    <source>
        <dbReference type="Pfam" id="PF02384"/>
    </source>
</evidence>
<dbReference type="Pfam" id="PF02384">
    <property type="entry name" value="N6_Mtase"/>
    <property type="match status" value="1"/>
</dbReference>